<feature type="non-terminal residue" evidence="1">
    <location>
        <position position="1"/>
    </location>
</feature>
<organism evidence="1">
    <name type="scientific">marine sediment metagenome</name>
    <dbReference type="NCBI Taxonomy" id="412755"/>
    <lineage>
        <taxon>unclassified sequences</taxon>
        <taxon>metagenomes</taxon>
        <taxon>ecological metagenomes</taxon>
    </lineage>
</organism>
<protein>
    <submittedName>
        <fullName evidence="1">Uncharacterized protein</fullName>
    </submittedName>
</protein>
<name>X1D7B4_9ZZZZ</name>
<accession>X1D7B4</accession>
<dbReference type="EMBL" id="BART01021810">
    <property type="protein sequence ID" value="GAH04175.1"/>
    <property type="molecule type" value="Genomic_DNA"/>
</dbReference>
<dbReference type="AlphaFoldDB" id="X1D7B4"/>
<reference evidence="1" key="1">
    <citation type="journal article" date="2014" name="Front. Microbiol.">
        <title>High frequency of phylogenetically diverse reductive dehalogenase-homologous genes in deep subseafloor sedimentary metagenomes.</title>
        <authorList>
            <person name="Kawai M."/>
            <person name="Futagami T."/>
            <person name="Toyoda A."/>
            <person name="Takaki Y."/>
            <person name="Nishi S."/>
            <person name="Hori S."/>
            <person name="Arai W."/>
            <person name="Tsubouchi T."/>
            <person name="Morono Y."/>
            <person name="Uchiyama I."/>
            <person name="Ito T."/>
            <person name="Fujiyama A."/>
            <person name="Inagaki F."/>
            <person name="Takami H."/>
        </authorList>
    </citation>
    <scope>NUCLEOTIDE SEQUENCE</scope>
    <source>
        <strain evidence="1">Expedition CK06-06</strain>
    </source>
</reference>
<comment type="caution">
    <text evidence="1">The sequence shown here is derived from an EMBL/GenBank/DDBJ whole genome shotgun (WGS) entry which is preliminary data.</text>
</comment>
<proteinExistence type="predicted"/>
<gene>
    <name evidence="1" type="ORF">S01H4_40120</name>
</gene>
<evidence type="ECO:0000313" key="1">
    <source>
        <dbReference type="EMBL" id="GAH04175.1"/>
    </source>
</evidence>
<sequence length="64" mass="6914">AIYYATTAAFTHAMEDSERAVVQVYRDVSGGVTGCNDDDANYDVQLLAVQFCYQSNAVFSGHGT</sequence>